<dbReference type="AlphaFoldDB" id="A0A6J6UWH2"/>
<name>A0A6J6UWH2_9ZZZZ</name>
<dbReference type="InterPro" id="IPR036291">
    <property type="entry name" value="NAD(P)-bd_dom_sf"/>
</dbReference>
<comment type="similarity">
    <text evidence="1">Belongs to the short-chain dehydrogenases/reductases (SDR) family.</text>
</comment>
<evidence type="ECO:0000256" key="1">
    <source>
        <dbReference type="ARBA" id="ARBA00006484"/>
    </source>
</evidence>
<dbReference type="InterPro" id="IPR050259">
    <property type="entry name" value="SDR"/>
</dbReference>
<dbReference type="InterPro" id="IPR002347">
    <property type="entry name" value="SDR_fam"/>
</dbReference>
<protein>
    <submittedName>
        <fullName evidence="2">Unannotated protein</fullName>
    </submittedName>
</protein>
<dbReference type="Gene3D" id="3.40.50.720">
    <property type="entry name" value="NAD(P)-binding Rossmann-like Domain"/>
    <property type="match status" value="1"/>
</dbReference>
<dbReference type="PRINTS" id="PR00080">
    <property type="entry name" value="SDRFAMILY"/>
</dbReference>
<dbReference type="Pfam" id="PF13561">
    <property type="entry name" value="adh_short_C2"/>
    <property type="match status" value="1"/>
</dbReference>
<dbReference type="EMBL" id="CAEZYR010000120">
    <property type="protein sequence ID" value="CAB4763435.1"/>
    <property type="molecule type" value="Genomic_DNA"/>
</dbReference>
<gene>
    <name evidence="2" type="ORF">UFOPK2754_02564</name>
</gene>
<accession>A0A6J6UWH2</accession>
<dbReference type="PANTHER" id="PTHR42879:SF6">
    <property type="entry name" value="NADPH-DEPENDENT REDUCTASE BACG"/>
    <property type="match status" value="1"/>
</dbReference>
<evidence type="ECO:0000313" key="2">
    <source>
        <dbReference type="EMBL" id="CAB4763435.1"/>
    </source>
</evidence>
<organism evidence="2">
    <name type="scientific">freshwater metagenome</name>
    <dbReference type="NCBI Taxonomy" id="449393"/>
    <lineage>
        <taxon>unclassified sequences</taxon>
        <taxon>metagenomes</taxon>
        <taxon>ecological metagenomes</taxon>
    </lineage>
</organism>
<reference evidence="2" key="1">
    <citation type="submission" date="2020-05" db="EMBL/GenBank/DDBJ databases">
        <authorList>
            <person name="Chiriac C."/>
            <person name="Salcher M."/>
            <person name="Ghai R."/>
            <person name="Kavagutti S V."/>
        </authorList>
    </citation>
    <scope>NUCLEOTIDE SEQUENCE</scope>
</reference>
<sequence length="250" mass="25102">MSGLDLGISGRRALVAASSAGLGLATAQALHAAGCQVAISGRDPDRLAHAAATMPGCRAIIGDVSHTPGAIALVETAVDQLGGIDILVTNAGGPPAGNFATTPAEAYPLALSLNLLSVVAMCQAAVPAMRSQRWGRVVAITSVSVRQPIAHLILSNTARAGVTGFLKTLALEIAKDGVTVNSVQPGLHATDRLLQLYGGTVDGVADGIPARIVGDPGDFGRVAAFLCSEHAKFMTGVALPVDGGAYAGLQ</sequence>
<proteinExistence type="inferred from homology"/>
<dbReference type="PRINTS" id="PR00081">
    <property type="entry name" value="GDHRDH"/>
</dbReference>
<dbReference type="PANTHER" id="PTHR42879">
    <property type="entry name" value="3-OXOACYL-(ACYL-CARRIER-PROTEIN) REDUCTASE"/>
    <property type="match status" value="1"/>
</dbReference>
<dbReference type="SUPFAM" id="SSF51735">
    <property type="entry name" value="NAD(P)-binding Rossmann-fold domains"/>
    <property type="match status" value="1"/>
</dbReference>